<dbReference type="InterPro" id="IPR033373">
    <property type="entry name" value="SKAP"/>
</dbReference>
<proteinExistence type="predicted"/>
<dbReference type="GO" id="GO:0007051">
    <property type="term" value="P:spindle organization"/>
    <property type="evidence" value="ECO:0007669"/>
    <property type="project" value="InterPro"/>
</dbReference>
<dbReference type="KEGG" id="hai:109383977"/>
<feature type="coiled-coil region" evidence="1">
    <location>
        <begin position="142"/>
        <end position="183"/>
    </location>
</feature>
<evidence type="ECO:0000313" key="4">
    <source>
        <dbReference type="RefSeq" id="XP_019500401.1"/>
    </source>
</evidence>
<dbReference type="GO" id="GO:0035371">
    <property type="term" value="C:microtubule plus-end"/>
    <property type="evidence" value="ECO:0007669"/>
    <property type="project" value="TreeGrafter"/>
</dbReference>
<dbReference type="GO" id="GO:0000776">
    <property type="term" value="C:kinetochore"/>
    <property type="evidence" value="ECO:0007669"/>
    <property type="project" value="InterPro"/>
</dbReference>
<reference evidence="4" key="1">
    <citation type="submission" date="2025-08" db="UniProtKB">
        <authorList>
            <consortium name="RefSeq"/>
        </authorList>
    </citation>
    <scope>IDENTIFICATION</scope>
    <source>
        <tissue evidence="4">Muscle</tissue>
    </source>
</reference>
<dbReference type="GO" id="GO:0000070">
    <property type="term" value="P:mitotic sister chromatid segregation"/>
    <property type="evidence" value="ECO:0007669"/>
    <property type="project" value="TreeGrafter"/>
</dbReference>
<keyword evidence="3" id="KW-1185">Reference proteome</keyword>
<dbReference type="GO" id="GO:0034451">
    <property type="term" value="C:centriolar satellite"/>
    <property type="evidence" value="ECO:0007669"/>
    <property type="project" value="TreeGrafter"/>
</dbReference>
<sequence>MAAPEGVTHSSARRTPWPPTGRSPQPLPPGHRKFPFETQAADSTSSTAVALEHFLNQSDETCGQEEQAPGAQPCRLVTMTSVVKTVCTLQPPSVLSSGPSTERSAPRSLSKADLLSLSVLGSETVASQQESTTDHMDSMLLLETLQDELKLFNETAKKQMEELQALKVKLKMKEEERARFLEQQTLCNGQVNDFTTALKEMEQLLEM</sequence>
<accession>A0A8B7RH77</accession>
<dbReference type="GeneID" id="109383977"/>
<name>A0A8B7RH77_HIPAR</name>
<evidence type="ECO:0000256" key="2">
    <source>
        <dbReference type="SAM" id="MobiDB-lite"/>
    </source>
</evidence>
<dbReference type="GO" id="GO:0051988">
    <property type="term" value="P:regulation of attachment of spindle microtubules to kinetochore"/>
    <property type="evidence" value="ECO:0007669"/>
    <property type="project" value="InterPro"/>
</dbReference>
<feature type="compositionally biased region" description="Pro residues" evidence="2">
    <location>
        <begin position="16"/>
        <end position="29"/>
    </location>
</feature>
<organism evidence="3 4">
    <name type="scientific">Hipposideros armiger</name>
    <name type="common">Great Himalayan leaf-nosed bat</name>
    <dbReference type="NCBI Taxonomy" id="186990"/>
    <lineage>
        <taxon>Eukaryota</taxon>
        <taxon>Metazoa</taxon>
        <taxon>Chordata</taxon>
        <taxon>Craniata</taxon>
        <taxon>Vertebrata</taxon>
        <taxon>Euteleostomi</taxon>
        <taxon>Mammalia</taxon>
        <taxon>Eutheria</taxon>
        <taxon>Laurasiatheria</taxon>
        <taxon>Chiroptera</taxon>
        <taxon>Yinpterochiroptera</taxon>
        <taxon>Rhinolophoidea</taxon>
        <taxon>Hipposideridae</taxon>
        <taxon>Hipposideros</taxon>
    </lineage>
</organism>
<dbReference type="AlphaFoldDB" id="A0A8B7RH77"/>
<dbReference type="PANTHER" id="PTHR31940:SF2">
    <property type="entry name" value="SMALL KINETOCHORE-ASSOCIATED PROTEIN"/>
    <property type="match status" value="1"/>
</dbReference>
<evidence type="ECO:0000256" key="1">
    <source>
        <dbReference type="SAM" id="Coils"/>
    </source>
</evidence>
<feature type="compositionally biased region" description="Polar residues" evidence="2">
    <location>
        <begin position="90"/>
        <end position="103"/>
    </location>
</feature>
<dbReference type="RefSeq" id="XP_019500401.1">
    <property type="nucleotide sequence ID" value="XM_019644856.1"/>
</dbReference>
<dbReference type="OrthoDB" id="9940269at2759"/>
<evidence type="ECO:0000313" key="3">
    <source>
        <dbReference type="Proteomes" id="UP000694851"/>
    </source>
</evidence>
<feature type="region of interest" description="Disordered" evidence="2">
    <location>
        <begin position="1"/>
        <end position="46"/>
    </location>
</feature>
<dbReference type="CTD" id="90417"/>
<dbReference type="GO" id="GO:0072686">
    <property type="term" value="C:mitotic spindle"/>
    <property type="evidence" value="ECO:0007669"/>
    <property type="project" value="TreeGrafter"/>
</dbReference>
<dbReference type="PANTHER" id="PTHR31940">
    <property type="entry name" value="SMALL KINETOCHORE-ASSOCIATED PROTEIN"/>
    <property type="match status" value="1"/>
</dbReference>
<feature type="region of interest" description="Disordered" evidence="2">
    <location>
        <begin position="90"/>
        <end position="109"/>
    </location>
</feature>
<dbReference type="Proteomes" id="UP000694851">
    <property type="component" value="Unplaced"/>
</dbReference>
<gene>
    <name evidence="4" type="primary">KNSTRN</name>
</gene>
<protein>
    <submittedName>
        <fullName evidence="4">Small kinetochore-associated protein</fullName>
    </submittedName>
</protein>
<keyword evidence="1" id="KW-0175">Coiled coil</keyword>